<dbReference type="EMBL" id="JAULSV010000003">
    <property type="protein sequence ID" value="KAK0648471.1"/>
    <property type="molecule type" value="Genomic_DNA"/>
</dbReference>
<evidence type="ECO:0000313" key="2">
    <source>
        <dbReference type="EMBL" id="KAK0648471.1"/>
    </source>
</evidence>
<feature type="region of interest" description="Disordered" evidence="1">
    <location>
        <begin position="1"/>
        <end position="46"/>
    </location>
</feature>
<accession>A0AA40CR93</accession>
<name>A0AA40CR93_9PEZI</name>
<protein>
    <submittedName>
        <fullName evidence="2">Uncharacterized protein</fullName>
    </submittedName>
</protein>
<feature type="region of interest" description="Disordered" evidence="1">
    <location>
        <begin position="75"/>
        <end position="97"/>
    </location>
</feature>
<feature type="compositionally biased region" description="Acidic residues" evidence="1">
    <location>
        <begin position="81"/>
        <end position="94"/>
    </location>
</feature>
<keyword evidence="3" id="KW-1185">Reference proteome</keyword>
<gene>
    <name evidence="2" type="ORF">B0T16DRAFT_348614</name>
</gene>
<comment type="caution">
    <text evidence="2">The sequence shown here is derived from an EMBL/GenBank/DDBJ whole genome shotgun (WGS) entry which is preliminary data.</text>
</comment>
<organism evidence="2 3">
    <name type="scientific">Cercophora newfieldiana</name>
    <dbReference type="NCBI Taxonomy" id="92897"/>
    <lineage>
        <taxon>Eukaryota</taxon>
        <taxon>Fungi</taxon>
        <taxon>Dikarya</taxon>
        <taxon>Ascomycota</taxon>
        <taxon>Pezizomycotina</taxon>
        <taxon>Sordariomycetes</taxon>
        <taxon>Sordariomycetidae</taxon>
        <taxon>Sordariales</taxon>
        <taxon>Lasiosphaeriaceae</taxon>
        <taxon>Cercophora</taxon>
    </lineage>
</organism>
<proteinExistence type="predicted"/>
<evidence type="ECO:0000256" key="1">
    <source>
        <dbReference type="SAM" id="MobiDB-lite"/>
    </source>
</evidence>
<feature type="compositionally biased region" description="Low complexity" evidence="1">
    <location>
        <begin position="1"/>
        <end position="23"/>
    </location>
</feature>
<dbReference type="AlphaFoldDB" id="A0AA40CR93"/>
<dbReference type="Proteomes" id="UP001174936">
    <property type="component" value="Unassembled WGS sequence"/>
</dbReference>
<reference evidence="2" key="1">
    <citation type="submission" date="2023-06" db="EMBL/GenBank/DDBJ databases">
        <title>Genome-scale phylogeny and comparative genomics of the fungal order Sordariales.</title>
        <authorList>
            <consortium name="Lawrence Berkeley National Laboratory"/>
            <person name="Hensen N."/>
            <person name="Bonometti L."/>
            <person name="Westerberg I."/>
            <person name="Brannstrom I.O."/>
            <person name="Guillou S."/>
            <person name="Cros-Aarteil S."/>
            <person name="Calhoun S."/>
            <person name="Haridas S."/>
            <person name="Kuo A."/>
            <person name="Mondo S."/>
            <person name="Pangilinan J."/>
            <person name="Riley R."/>
            <person name="Labutti K."/>
            <person name="Andreopoulos B."/>
            <person name="Lipzen A."/>
            <person name="Chen C."/>
            <person name="Yanf M."/>
            <person name="Daum C."/>
            <person name="Ng V."/>
            <person name="Clum A."/>
            <person name="Steindorff A."/>
            <person name="Ohm R."/>
            <person name="Martin F."/>
            <person name="Silar P."/>
            <person name="Natvig D."/>
            <person name="Lalanne C."/>
            <person name="Gautier V."/>
            <person name="Ament-Velasquez S.L."/>
            <person name="Kruys A."/>
            <person name="Hutchinson M.I."/>
            <person name="Powell A.J."/>
            <person name="Barry K."/>
            <person name="Miller A.N."/>
            <person name="Grigoriev I.V."/>
            <person name="Debuchy R."/>
            <person name="Gladieux P."/>
            <person name="Thoren M.H."/>
            <person name="Johannesson H."/>
        </authorList>
    </citation>
    <scope>NUCLEOTIDE SEQUENCE</scope>
    <source>
        <strain evidence="2">SMH2532-1</strain>
    </source>
</reference>
<evidence type="ECO:0000313" key="3">
    <source>
        <dbReference type="Proteomes" id="UP001174936"/>
    </source>
</evidence>
<sequence length="398" mass="43879">MPPKRASTGATSSSKKARSSAATDKAEDASAPALPRDPRWAPVSGSANADMHYKTTMRSNPAPYSFQLMCQPPFDGGFVGQDEEEDEDEEEESSCDGGKTCLCTKPAAEHPDHPWKFSVAGRAKYFLQHVHCDLRDPDNFSMYTFNDHMAYGVLEVIQNLFLDYQQAADNFREQWAVCEALGLLMAGGRGMEMTMIDAGEQCEATLVLIGRLFLSMLARLERENLLSANSEILNLGALMGIYLIPSQFDMEFEGLRKETLGPKTDKKSWHPHEFASHIVAYARKYDIKLVVPPDVEDIVSEAKTDVHLPVPESNTGPKADPFGFGKALKTYSTKYGGVSRFLSKRSKAGTTPIGGDALDITTWTPAERKKFNFDGKDPFGREEIAALKRGDMLGISQG</sequence>